<evidence type="ECO:0000256" key="8">
    <source>
        <dbReference type="RuleBase" id="RU364141"/>
    </source>
</evidence>
<keyword evidence="4 8" id="KW-0805">Transcription regulation</keyword>
<comment type="function">
    <text evidence="8">Component of the Mediator complex, a coactivator involved in the regulated transcription of nearly all RNA polymerase II-dependent genes. Mediator functions as a bridge to convey information from gene-specific regulatory proteins to the basal RNA polymerase II transcription machinery. Mediator is recruited to promoters by direct interactions with regulatory proteins and serves as a scaffold for the assembly of a functional preinitiation complex with RNA polymerase II and the general transcription factors.</text>
</comment>
<evidence type="ECO:0000256" key="3">
    <source>
        <dbReference type="ARBA" id="ARBA00020629"/>
    </source>
</evidence>
<dbReference type="InterPro" id="IPR019258">
    <property type="entry name" value="Mediator_Med4"/>
</dbReference>
<dbReference type="GO" id="GO:0003712">
    <property type="term" value="F:transcription coregulator activity"/>
    <property type="evidence" value="ECO:0007669"/>
    <property type="project" value="InterPro"/>
</dbReference>
<evidence type="ECO:0000256" key="4">
    <source>
        <dbReference type="ARBA" id="ARBA00023015"/>
    </source>
</evidence>
<dbReference type="EMBL" id="NAJP01000011">
    <property type="protein sequence ID" value="TKA45410.1"/>
    <property type="molecule type" value="Genomic_DNA"/>
</dbReference>
<evidence type="ECO:0000256" key="7">
    <source>
        <dbReference type="ARBA" id="ARBA00031257"/>
    </source>
</evidence>
<comment type="subunit">
    <text evidence="8">Component of the Mediator complex.</text>
</comment>
<keyword evidence="5 8" id="KW-0804">Transcription</keyword>
<evidence type="ECO:0000313" key="10">
    <source>
        <dbReference type="EMBL" id="TKA45410.1"/>
    </source>
</evidence>
<feature type="compositionally biased region" description="Basic and acidic residues" evidence="9">
    <location>
        <begin position="230"/>
        <end position="241"/>
    </location>
</feature>
<keyword evidence="6 8" id="KW-0539">Nucleus</keyword>
<comment type="subcellular location">
    <subcellularLocation>
        <location evidence="1 8">Nucleus</location>
    </subcellularLocation>
</comment>
<evidence type="ECO:0000313" key="11">
    <source>
        <dbReference type="Proteomes" id="UP000310066"/>
    </source>
</evidence>
<dbReference type="AlphaFoldDB" id="A0A4U0V959"/>
<name>A0A4U0V959_9PEZI</name>
<comment type="similarity">
    <text evidence="2 8">Belongs to the Mediator complex subunit 4 family.</text>
</comment>
<keyword evidence="8" id="KW-0010">Activator</keyword>
<evidence type="ECO:0000256" key="1">
    <source>
        <dbReference type="ARBA" id="ARBA00004123"/>
    </source>
</evidence>
<dbReference type="GO" id="GO:0016592">
    <property type="term" value="C:mediator complex"/>
    <property type="evidence" value="ECO:0007669"/>
    <property type="project" value="InterPro"/>
</dbReference>
<gene>
    <name evidence="8" type="primary">MED4</name>
    <name evidence="10" type="ORF">B0A54_03949</name>
</gene>
<feature type="compositionally biased region" description="Acidic residues" evidence="9">
    <location>
        <begin position="272"/>
        <end position="281"/>
    </location>
</feature>
<dbReference type="GO" id="GO:0006357">
    <property type="term" value="P:regulation of transcription by RNA polymerase II"/>
    <property type="evidence" value="ECO:0007669"/>
    <property type="project" value="InterPro"/>
</dbReference>
<proteinExistence type="inferred from homology"/>
<dbReference type="Pfam" id="PF10018">
    <property type="entry name" value="Med4"/>
    <property type="match status" value="1"/>
</dbReference>
<reference evidence="10 11" key="1">
    <citation type="submission" date="2017-03" db="EMBL/GenBank/DDBJ databases">
        <title>Genomes of endolithic fungi from Antarctica.</title>
        <authorList>
            <person name="Coleine C."/>
            <person name="Masonjones S."/>
            <person name="Stajich J.E."/>
        </authorList>
    </citation>
    <scope>NUCLEOTIDE SEQUENCE [LARGE SCALE GENOMIC DNA]</scope>
    <source>
        <strain evidence="10 11">CCFEE 5311</strain>
    </source>
</reference>
<dbReference type="STRING" id="329885.A0A4U0V959"/>
<dbReference type="Proteomes" id="UP000310066">
    <property type="component" value="Unassembled WGS sequence"/>
</dbReference>
<evidence type="ECO:0000256" key="6">
    <source>
        <dbReference type="ARBA" id="ARBA00023242"/>
    </source>
</evidence>
<evidence type="ECO:0000256" key="5">
    <source>
        <dbReference type="ARBA" id="ARBA00023163"/>
    </source>
</evidence>
<evidence type="ECO:0000256" key="2">
    <source>
        <dbReference type="ARBA" id="ARBA00009626"/>
    </source>
</evidence>
<evidence type="ECO:0000256" key="9">
    <source>
        <dbReference type="SAM" id="MobiDB-lite"/>
    </source>
</evidence>
<sequence>MLSQFQASYRRMDQSLQRLTDSIAAYNPSTAAADELVAADDALNEDLATLIQHQRNVLRIEELKRIAQDNDDRIKSHFRAIAELRKELAAIPSMNTNASARSVSIDELLSYARFISPTTLPPTFRKQDVPAQSLSRTAAAESQLHIANGIATPPPGTHDDAPLGNAPHLNGSNIGTLALKEQEKAWLDSVASLPFVPWPEQPTIANGALGQIQLMLEQGKDPATVLSPAERAEEEERRRVEEEAERAEEEQKRRRRVQMFDAAGGRKRGREEESDVFDPDA</sequence>
<accession>A0A4U0V959</accession>
<dbReference type="OrthoDB" id="1929813at2759"/>
<protein>
    <recommendedName>
        <fullName evidence="3 8">Mediator of RNA polymerase II transcription subunit 4</fullName>
    </recommendedName>
    <alternativeName>
        <fullName evidence="7 8">Mediator complex subunit 4</fullName>
    </alternativeName>
</protein>
<feature type="region of interest" description="Disordered" evidence="9">
    <location>
        <begin position="221"/>
        <end position="281"/>
    </location>
</feature>
<comment type="caution">
    <text evidence="10">The sequence shown here is derived from an EMBL/GenBank/DDBJ whole genome shotgun (WGS) entry which is preliminary data.</text>
</comment>
<organism evidence="10 11">
    <name type="scientific">Friedmanniomyces endolithicus</name>
    <dbReference type="NCBI Taxonomy" id="329885"/>
    <lineage>
        <taxon>Eukaryota</taxon>
        <taxon>Fungi</taxon>
        <taxon>Dikarya</taxon>
        <taxon>Ascomycota</taxon>
        <taxon>Pezizomycotina</taxon>
        <taxon>Dothideomycetes</taxon>
        <taxon>Dothideomycetidae</taxon>
        <taxon>Mycosphaerellales</taxon>
        <taxon>Teratosphaeriaceae</taxon>
        <taxon>Friedmanniomyces</taxon>
    </lineage>
</organism>